<evidence type="ECO:0000313" key="1">
    <source>
        <dbReference type="EMBL" id="CAL0327458.1"/>
    </source>
</evidence>
<reference evidence="1 2" key="1">
    <citation type="submission" date="2024-03" db="EMBL/GenBank/DDBJ databases">
        <authorList>
            <person name="Martinez-Hernandez J."/>
        </authorList>
    </citation>
    <scope>NUCLEOTIDE SEQUENCE [LARGE SCALE GENOMIC DNA]</scope>
</reference>
<evidence type="ECO:0000313" key="2">
    <source>
        <dbReference type="Proteomes" id="UP001497480"/>
    </source>
</evidence>
<gene>
    <name evidence="1" type="ORF">LLUT_LOCUS28518</name>
</gene>
<sequence length="146" mass="16014">MGIDDCTKFKKNLEYDCIFIASSCRSMVDKAISVKINGIIFDIHVTEERASCCHHNSMLGPGSTTCSSGDRSSSESGYSWLDKIYEENVGSWVSEEEDDDVAVENQQSVLQATTLVPDPKLMDQLGPDLSVFVQPLSPELASELIS</sequence>
<protein>
    <submittedName>
        <fullName evidence="1">Uncharacterized protein</fullName>
    </submittedName>
</protein>
<dbReference type="EMBL" id="CAXHTB010000020">
    <property type="protein sequence ID" value="CAL0327458.1"/>
    <property type="molecule type" value="Genomic_DNA"/>
</dbReference>
<name>A0AAV1Y0P0_LUPLU</name>
<dbReference type="Proteomes" id="UP001497480">
    <property type="component" value="Unassembled WGS sequence"/>
</dbReference>
<comment type="caution">
    <text evidence="1">The sequence shown here is derived from an EMBL/GenBank/DDBJ whole genome shotgun (WGS) entry which is preliminary data.</text>
</comment>
<keyword evidence="2" id="KW-1185">Reference proteome</keyword>
<organism evidence="1 2">
    <name type="scientific">Lupinus luteus</name>
    <name type="common">European yellow lupine</name>
    <dbReference type="NCBI Taxonomy" id="3873"/>
    <lineage>
        <taxon>Eukaryota</taxon>
        <taxon>Viridiplantae</taxon>
        <taxon>Streptophyta</taxon>
        <taxon>Embryophyta</taxon>
        <taxon>Tracheophyta</taxon>
        <taxon>Spermatophyta</taxon>
        <taxon>Magnoliopsida</taxon>
        <taxon>eudicotyledons</taxon>
        <taxon>Gunneridae</taxon>
        <taxon>Pentapetalae</taxon>
        <taxon>rosids</taxon>
        <taxon>fabids</taxon>
        <taxon>Fabales</taxon>
        <taxon>Fabaceae</taxon>
        <taxon>Papilionoideae</taxon>
        <taxon>50 kb inversion clade</taxon>
        <taxon>genistoids sensu lato</taxon>
        <taxon>core genistoids</taxon>
        <taxon>Genisteae</taxon>
        <taxon>Lupinus</taxon>
    </lineage>
</organism>
<accession>A0AAV1Y0P0</accession>
<dbReference type="AlphaFoldDB" id="A0AAV1Y0P0"/>
<proteinExistence type="predicted"/>